<dbReference type="Pfam" id="PF24764">
    <property type="entry name" value="rva_4"/>
    <property type="match status" value="1"/>
</dbReference>
<keyword evidence="3" id="KW-1185">Reference proteome</keyword>
<organism evidence="2 3">
    <name type="scientific">Pocillopora meandrina</name>
    <dbReference type="NCBI Taxonomy" id="46732"/>
    <lineage>
        <taxon>Eukaryota</taxon>
        <taxon>Metazoa</taxon>
        <taxon>Cnidaria</taxon>
        <taxon>Anthozoa</taxon>
        <taxon>Hexacorallia</taxon>
        <taxon>Scleractinia</taxon>
        <taxon>Astrocoeniina</taxon>
        <taxon>Pocilloporidae</taxon>
        <taxon>Pocillopora</taxon>
    </lineage>
</organism>
<comment type="caution">
    <text evidence="2">The sequence shown here is derived from an EMBL/GenBank/DDBJ whole genome shotgun (WGS) entry which is preliminary data.</text>
</comment>
<evidence type="ECO:0000313" key="2">
    <source>
        <dbReference type="EMBL" id="CAH3155361.1"/>
    </source>
</evidence>
<gene>
    <name evidence="2" type="ORF">PMEA_00028132</name>
</gene>
<dbReference type="AlphaFoldDB" id="A0AAU9XQX0"/>
<evidence type="ECO:0000259" key="1">
    <source>
        <dbReference type="Pfam" id="PF24764"/>
    </source>
</evidence>
<accession>A0AAU9XQX0</accession>
<dbReference type="PANTHER" id="PTHR46791">
    <property type="entry name" value="EXPRESSED PROTEIN"/>
    <property type="match status" value="1"/>
</dbReference>
<dbReference type="InterPro" id="IPR058913">
    <property type="entry name" value="Integrase_dom_put"/>
</dbReference>
<dbReference type="EMBL" id="CALNXJ010000058">
    <property type="protein sequence ID" value="CAH3155361.1"/>
    <property type="molecule type" value="Genomic_DNA"/>
</dbReference>
<dbReference type="PANTHER" id="PTHR46791:SF5">
    <property type="entry name" value="CLR5 DOMAIN-CONTAINING PROTEIN-RELATED"/>
    <property type="match status" value="1"/>
</dbReference>
<proteinExistence type="predicted"/>
<dbReference type="Proteomes" id="UP001159428">
    <property type="component" value="Unassembled WGS sequence"/>
</dbReference>
<name>A0AAU9XQX0_9CNID</name>
<evidence type="ECO:0000313" key="3">
    <source>
        <dbReference type="Proteomes" id="UP001159428"/>
    </source>
</evidence>
<reference evidence="2 3" key="1">
    <citation type="submission" date="2022-05" db="EMBL/GenBank/DDBJ databases">
        <authorList>
            <consortium name="Genoscope - CEA"/>
            <person name="William W."/>
        </authorList>
    </citation>
    <scope>NUCLEOTIDE SEQUENCE [LARGE SCALE GENOMIC DNA]</scope>
</reference>
<protein>
    <recommendedName>
        <fullName evidence="1">Integrase core domain-containing protein</fullName>
    </recommendedName>
</protein>
<sequence>MADVEPEFDVEKDLPEFLSSVLDRTGQCIHNSETDISDVQAQSVVLDRTVSLLSSIALTDIEQDRIEWESLATAFAEVLRVIENHLKTLAVKPSSISRHKCKILRTGNPGRPQFLISPDTLEDLLGLGFSLEKISLLFGVSRWTIYRRVKSYGLQSTANFSLLPDTELDELLLEYIARHGLTTGRTYLAGYLKSLGLRIQRRRIRECLARVDPANTALRWGMVISRRQYSVPWPNSLWHLDGHHSLIRWGFVIHGCMDGFSRRVVFLRCSNNNLS</sequence>
<feature type="domain" description="Integrase core" evidence="1">
    <location>
        <begin position="229"/>
        <end position="274"/>
    </location>
</feature>